<dbReference type="GO" id="GO:0003712">
    <property type="term" value="F:transcription coregulator activity"/>
    <property type="evidence" value="ECO:0007669"/>
    <property type="project" value="InterPro"/>
</dbReference>
<sequence>MAEQQATGSAWPDPPYLYKRYTKENLERLQQAKKTGEFPEIPISQPPEPDFLLASLEPPQPPSDAYTIFDQRWQVHEQLQPLSELGVKQLFPSGQIDRIQELKKLNRTLITQYLDLLDILVKDPEQYGDRIENISTIFINMHHILNEYRPHQARETLRLLMENQIAKKKQLAADLRRKSKETLEMLQKFGVETTKPLLEMDKKDSSDMDIVDIKEEPGETKDIVMEETDKKESEAEQLHQNLISTVDNIV</sequence>
<dbReference type="PANTHER" id="PTHR21428">
    <property type="entry name" value="MEDIATOR OF RNA POLYMERASE II TRANSCRIPTION SUBUNIT 7"/>
    <property type="match status" value="1"/>
</dbReference>
<gene>
    <name evidence="9" type="ORF">INT45_012690</name>
</gene>
<evidence type="ECO:0000256" key="4">
    <source>
        <dbReference type="ARBA" id="ARBA00023015"/>
    </source>
</evidence>
<keyword evidence="4 7" id="KW-0805">Transcription regulation</keyword>
<dbReference type="GO" id="GO:0006357">
    <property type="term" value="P:regulation of transcription by RNA polymerase II"/>
    <property type="evidence" value="ECO:0007669"/>
    <property type="project" value="InterPro"/>
</dbReference>
<dbReference type="Proteomes" id="UP000646827">
    <property type="component" value="Unassembled WGS sequence"/>
</dbReference>
<dbReference type="Gene3D" id="6.10.140.1520">
    <property type="match status" value="1"/>
</dbReference>
<evidence type="ECO:0000256" key="7">
    <source>
        <dbReference type="RuleBase" id="RU364060"/>
    </source>
</evidence>
<dbReference type="InterPro" id="IPR037212">
    <property type="entry name" value="Med7/Med21-like"/>
</dbReference>
<dbReference type="PANTHER" id="PTHR21428:SF11">
    <property type="entry name" value="MEDIATOR OF RNA POLYMERASE II TRANSCRIPTION SUBUNIT 7"/>
    <property type="match status" value="1"/>
</dbReference>
<accession>A0A8H7RWN1</accession>
<name>A0A8H7RWN1_9FUNG</name>
<comment type="caution">
    <text evidence="9">The sequence shown here is derived from an EMBL/GenBank/DDBJ whole genome shotgun (WGS) entry which is preliminary data.</text>
</comment>
<organism evidence="9 10">
    <name type="scientific">Circinella minor</name>
    <dbReference type="NCBI Taxonomy" id="1195481"/>
    <lineage>
        <taxon>Eukaryota</taxon>
        <taxon>Fungi</taxon>
        <taxon>Fungi incertae sedis</taxon>
        <taxon>Mucoromycota</taxon>
        <taxon>Mucoromycotina</taxon>
        <taxon>Mucoromycetes</taxon>
        <taxon>Mucorales</taxon>
        <taxon>Lichtheimiaceae</taxon>
        <taxon>Circinella</taxon>
    </lineage>
</organism>
<evidence type="ECO:0000256" key="5">
    <source>
        <dbReference type="ARBA" id="ARBA00023163"/>
    </source>
</evidence>
<dbReference type="EMBL" id="JAEPRB010000315">
    <property type="protein sequence ID" value="KAG2217231.1"/>
    <property type="molecule type" value="Genomic_DNA"/>
</dbReference>
<reference evidence="9 10" key="1">
    <citation type="submission" date="2020-12" db="EMBL/GenBank/DDBJ databases">
        <title>Metabolic potential, ecology and presence of endohyphal bacteria is reflected in genomic diversity of Mucoromycotina.</title>
        <authorList>
            <person name="Muszewska A."/>
            <person name="Okrasinska A."/>
            <person name="Steczkiewicz K."/>
            <person name="Drgas O."/>
            <person name="Orlowska M."/>
            <person name="Perlinska-Lenart U."/>
            <person name="Aleksandrzak-Piekarczyk T."/>
            <person name="Szatraj K."/>
            <person name="Zielenkiewicz U."/>
            <person name="Pilsyk S."/>
            <person name="Malc E."/>
            <person name="Mieczkowski P."/>
            <person name="Kruszewska J.S."/>
            <person name="Biernat P."/>
            <person name="Pawlowska J."/>
        </authorList>
    </citation>
    <scope>NUCLEOTIDE SEQUENCE [LARGE SCALE GENOMIC DNA]</scope>
    <source>
        <strain evidence="9 10">CBS 142.35</strain>
    </source>
</reference>
<evidence type="ECO:0000313" key="9">
    <source>
        <dbReference type="EMBL" id="KAG2217231.1"/>
    </source>
</evidence>
<evidence type="ECO:0000256" key="8">
    <source>
        <dbReference type="SAM" id="MobiDB-lite"/>
    </source>
</evidence>
<evidence type="ECO:0000256" key="2">
    <source>
        <dbReference type="ARBA" id="ARBA00009994"/>
    </source>
</evidence>
<dbReference type="Gene3D" id="6.10.140.200">
    <property type="match status" value="1"/>
</dbReference>
<dbReference type="InterPro" id="IPR009244">
    <property type="entry name" value="Mediatior_Med7"/>
</dbReference>
<evidence type="ECO:0000313" key="10">
    <source>
        <dbReference type="Proteomes" id="UP000646827"/>
    </source>
</evidence>
<dbReference type="GO" id="GO:0070847">
    <property type="term" value="C:core mediator complex"/>
    <property type="evidence" value="ECO:0007669"/>
    <property type="project" value="TreeGrafter"/>
</dbReference>
<protein>
    <recommendedName>
        <fullName evidence="3 7">Mediator of RNA polymerase II transcription subunit 7</fullName>
    </recommendedName>
</protein>
<evidence type="ECO:0000256" key="6">
    <source>
        <dbReference type="ARBA" id="ARBA00023242"/>
    </source>
</evidence>
<proteinExistence type="inferred from homology"/>
<comment type="subunit">
    <text evidence="7">Component of the Mediator complex.</text>
</comment>
<keyword evidence="5 7" id="KW-0804">Transcription</keyword>
<dbReference type="AlphaFoldDB" id="A0A8H7RWN1"/>
<feature type="region of interest" description="Disordered" evidence="8">
    <location>
        <begin position="29"/>
        <end position="57"/>
    </location>
</feature>
<keyword evidence="7" id="KW-0010">Activator</keyword>
<comment type="similarity">
    <text evidence="2 7">Belongs to the Mediator complex subunit 7 family.</text>
</comment>
<keyword evidence="10" id="KW-1185">Reference proteome</keyword>
<comment type="subcellular location">
    <subcellularLocation>
        <location evidence="1 7">Nucleus</location>
    </subcellularLocation>
</comment>
<evidence type="ECO:0000256" key="3">
    <source>
        <dbReference type="ARBA" id="ARBA00020631"/>
    </source>
</evidence>
<dbReference type="Pfam" id="PF05983">
    <property type="entry name" value="Med7"/>
    <property type="match status" value="1"/>
</dbReference>
<dbReference type="SUPFAM" id="SSF140718">
    <property type="entry name" value="Mediator hinge subcomplex-like"/>
    <property type="match status" value="1"/>
</dbReference>
<evidence type="ECO:0000256" key="1">
    <source>
        <dbReference type="ARBA" id="ARBA00004123"/>
    </source>
</evidence>
<dbReference type="OrthoDB" id="10253553at2759"/>
<comment type="function">
    <text evidence="7">Component of the Mediator complex, a coactivator involved in the regulated transcription of nearly all RNA polymerase II-dependent genes. Mediator functions as a bridge to convey information from gene-specific regulatory proteins to the basal RNA polymerase II transcription machinery.</text>
</comment>
<keyword evidence="6 7" id="KW-0539">Nucleus</keyword>
<dbReference type="InterPro" id="IPR044888">
    <property type="entry name" value="Mediatior_Med7_sf"/>
</dbReference>
<dbReference type="GO" id="GO:0016592">
    <property type="term" value="C:mediator complex"/>
    <property type="evidence" value="ECO:0007669"/>
    <property type="project" value="InterPro"/>
</dbReference>